<dbReference type="Proteomes" id="UP000177112">
    <property type="component" value="Unassembled WGS sequence"/>
</dbReference>
<accession>A0A1F6VPD0</accession>
<comment type="caution">
    <text evidence="2">The sequence shown here is derived from an EMBL/GenBank/DDBJ whole genome shotgun (WGS) entry which is preliminary data.</text>
</comment>
<proteinExistence type="predicted"/>
<dbReference type="STRING" id="1801748.A3B84_02440"/>
<name>A0A1F6VPD0_9BACT</name>
<dbReference type="EMBL" id="MFTY01000012">
    <property type="protein sequence ID" value="OGI71498.1"/>
    <property type="molecule type" value="Genomic_DNA"/>
</dbReference>
<evidence type="ECO:0000259" key="1">
    <source>
        <dbReference type="Pfam" id="PF22296"/>
    </source>
</evidence>
<dbReference type="InterPro" id="IPR055360">
    <property type="entry name" value="bAvd"/>
</dbReference>
<evidence type="ECO:0000313" key="3">
    <source>
        <dbReference type="Proteomes" id="UP000177112"/>
    </source>
</evidence>
<dbReference type="Pfam" id="PF22296">
    <property type="entry name" value="bAvd"/>
    <property type="match status" value="1"/>
</dbReference>
<dbReference type="SUPFAM" id="SSF158446">
    <property type="entry name" value="IVS-encoded protein-like"/>
    <property type="match status" value="1"/>
</dbReference>
<sequence>MLVRIKEAYRAWHIYLLNIKRLDRYTIGAKIDNEFLTILEIIFRATFAYNKLEKLSLVTQAIGKNDLLKFFLQLGWEQKTFDHTMYGQLILLLDEVGRMLGGWKKSLQEKTPTYK</sequence>
<dbReference type="AlphaFoldDB" id="A0A1F6VPD0"/>
<dbReference type="InterPro" id="IPR036583">
    <property type="entry name" value="23S_rRNA_IVS_sf"/>
</dbReference>
<gene>
    <name evidence="2" type="ORF">A3B84_02440</name>
</gene>
<dbReference type="Gene3D" id="1.20.1440.60">
    <property type="entry name" value="23S rRNA-intervening sequence"/>
    <property type="match status" value="1"/>
</dbReference>
<reference evidence="2 3" key="1">
    <citation type="journal article" date="2016" name="Nat. Commun.">
        <title>Thousands of microbial genomes shed light on interconnected biogeochemical processes in an aquifer system.</title>
        <authorList>
            <person name="Anantharaman K."/>
            <person name="Brown C.T."/>
            <person name="Hug L.A."/>
            <person name="Sharon I."/>
            <person name="Castelle C.J."/>
            <person name="Probst A.J."/>
            <person name="Thomas B.C."/>
            <person name="Singh A."/>
            <person name="Wilkins M.J."/>
            <person name="Karaoz U."/>
            <person name="Brodie E.L."/>
            <person name="Williams K.H."/>
            <person name="Hubbard S.S."/>
            <person name="Banfield J.F."/>
        </authorList>
    </citation>
    <scope>NUCLEOTIDE SEQUENCE [LARGE SCALE GENOMIC DNA]</scope>
</reference>
<evidence type="ECO:0000313" key="2">
    <source>
        <dbReference type="EMBL" id="OGI71498.1"/>
    </source>
</evidence>
<dbReference type="CDD" id="cd16376">
    <property type="entry name" value="Avd_like"/>
    <property type="match status" value="1"/>
</dbReference>
<organism evidence="2 3">
    <name type="scientific">Candidatus Nomurabacteria bacterium RIFCSPHIGHO2_02_FULL_35_13</name>
    <dbReference type="NCBI Taxonomy" id="1801748"/>
    <lineage>
        <taxon>Bacteria</taxon>
        <taxon>Candidatus Nomuraibacteriota</taxon>
    </lineage>
</organism>
<protein>
    <recommendedName>
        <fullName evidence="1">bAvd-like domain-containing protein</fullName>
    </recommendedName>
</protein>
<feature type="domain" description="bAvd-like" evidence="1">
    <location>
        <begin position="11"/>
        <end position="106"/>
    </location>
</feature>